<dbReference type="InterPro" id="IPR018649">
    <property type="entry name" value="SHOCT"/>
</dbReference>
<evidence type="ECO:0000313" key="2">
    <source>
        <dbReference type="EMBL" id="EHK84275.1"/>
    </source>
</evidence>
<dbReference type="PATRIC" id="fig|1114960.4.peg.1647"/>
<reference evidence="2 3" key="1">
    <citation type="submission" date="2011-12" db="EMBL/GenBank/DDBJ databases">
        <authorList>
            <person name="Kriszt B."/>
            <person name="Tancsics A."/>
            <person name="Cserhati M."/>
            <person name="Toth A."/>
            <person name="Nagy I."/>
            <person name="Horvath B."/>
            <person name="Tamura T."/>
            <person name="Kukolya J."/>
            <person name="Szoboszlay S."/>
        </authorList>
    </citation>
    <scope>NUCLEOTIDE SEQUENCE [LARGE SCALE GENOMIC DNA]</scope>
    <source>
        <strain evidence="2 3">AK37</strain>
    </source>
</reference>
<proteinExistence type="predicted"/>
<dbReference type="Proteomes" id="UP000005064">
    <property type="component" value="Unassembled WGS sequence"/>
</dbReference>
<dbReference type="Pfam" id="PF09851">
    <property type="entry name" value="SHOCT"/>
    <property type="match status" value="1"/>
</dbReference>
<dbReference type="AlphaFoldDB" id="H0JQ56"/>
<name>H0JQ56_9NOCA</name>
<organism evidence="2 3">
    <name type="scientific">Rhodococcus pyridinivorans AK37</name>
    <dbReference type="NCBI Taxonomy" id="1114960"/>
    <lineage>
        <taxon>Bacteria</taxon>
        <taxon>Bacillati</taxon>
        <taxon>Actinomycetota</taxon>
        <taxon>Actinomycetes</taxon>
        <taxon>Mycobacteriales</taxon>
        <taxon>Nocardiaceae</taxon>
        <taxon>Rhodococcus</taxon>
    </lineage>
</organism>
<accession>H0JQ56</accession>
<feature type="domain" description="SHOCT" evidence="1">
    <location>
        <begin position="18"/>
        <end position="45"/>
    </location>
</feature>
<evidence type="ECO:0000313" key="3">
    <source>
        <dbReference type="Proteomes" id="UP000005064"/>
    </source>
</evidence>
<protein>
    <recommendedName>
        <fullName evidence="1">SHOCT domain-containing protein</fullName>
    </recommendedName>
</protein>
<gene>
    <name evidence="2" type="ORF">AK37_08167</name>
</gene>
<comment type="caution">
    <text evidence="2">The sequence shown here is derived from an EMBL/GenBank/DDBJ whole genome shotgun (WGS) entry which is preliminary data.</text>
</comment>
<sequence length="47" mass="4926">MPTPPPAAPPPGGTDRIAALKDLAELKAQGVLTEAEFEREKARILAS</sequence>
<dbReference type="EMBL" id="AHBW01000036">
    <property type="protein sequence ID" value="EHK84275.1"/>
    <property type="molecule type" value="Genomic_DNA"/>
</dbReference>
<evidence type="ECO:0000259" key="1">
    <source>
        <dbReference type="Pfam" id="PF09851"/>
    </source>
</evidence>